<dbReference type="KEGG" id="taer:GT409_12840"/>
<keyword evidence="2" id="KW-1185">Reference proteome</keyword>
<dbReference type="EMBL" id="CP047593">
    <property type="protein sequence ID" value="QHI70289.1"/>
    <property type="molecule type" value="Genomic_DNA"/>
</dbReference>
<proteinExistence type="predicted"/>
<organism evidence="1 2">
    <name type="scientific">Tichowtungia aerotolerans</name>
    <dbReference type="NCBI Taxonomy" id="2697043"/>
    <lineage>
        <taxon>Bacteria</taxon>
        <taxon>Pseudomonadati</taxon>
        <taxon>Kiritimatiellota</taxon>
        <taxon>Tichowtungiia</taxon>
        <taxon>Tichowtungiales</taxon>
        <taxon>Tichowtungiaceae</taxon>
        <taxon>Tichowtungia</taxon>
    </lineage>
</organism>
<protein>
    <recommendedName>
        <fullName evidence="3">Transposase</fullName>
    </recommendedName>
</protein>
<dbReference type="AlphaFoldDB" id="A0A6P1M656"/>
<gene>
    <name evidence="1" type="ORF">GT409_12840</name>
</gene>
<evidence type="ECO:0008006" key="3">
    <source>
        <dbReference type="Google" id="ProtNLM"/>
    </source>
</evidence>
<accession>A0A6P1M656</accession>
<dbReference type="Proteomes" id="UP000464954">
    <property type="component" value="Chromosome"/>
</dbReference>
<evidence type="ECO:0000313" key="2">
    <source>
        <dbReference type="Proteomes" id="UP000464954"/>
    </source>
</evidence>
<reference evidence="1 2" key="1">
    <citation type="submission" date="2020-01" db="EMBL/GenBank/DDBJ databases">
        <title>Ponticoccus aerotolerans gen. nov., sp. nov., an anaerobic bacterium and proposal of Ponticoccusceae fam. nov., Ponticoccusles ord. nov. and Ponticoccuse classis nov. in the phylum Kiritimatiellaeota.</title>
        <authorList>
            <person name="Zhou L.Y."/>
            <person name="Du Z.J."/>
        </authorList>
    </citation>
    <scope>NUCLEOTIDE SEQUENCE [LARGE SCALE GENOMIC DNA]</scope>
    <source>
        <strain evidence="1 2">S-5007</strain>
    </source>
</reference>
<evidence type="ECO:0000313" key="1">
    <source>
        <dbReference type="EMBL" id="QHI70289.1"/>
    </source>
</evidence>
<name>A0A6P1M656_9BACT</name>
<sequence length="98" mass="11010">MYGKTTADLKAFEAVLRRIMKKYDLAKEDMALCYEAGPTGFVLARRLIKLGVECIVVAPSKIPTQSVDRVKTDRRDARKLTRLYRAGELEGIHIPSAN</sequence>